<protein>
    <recommendedName>
        <fullName evidence="1">N-acetyltransferase domain-containing protein</fullName>
    </recommendedName>
</protein>
<evidence type="ECO:0000259" key="1">
    <source>
        <dbReference type="PROSITE" id="PS51186"/>
    </source>
</evidence>
<dbReference type="eggNOG" id="COG4552">
    <property type="taxonomic scope" value="Bacteria"/>
</dbReference>
<reference evidence="2 3" key="1">
    <citation type="submission" date="2011-11" db="EMBL/GenBank/DDBJ databases">
        <title>Complete sequence of Spirochaeta sp. grapes.</title>
        <authorList>
            <consortium name="US DOE Joint Genome Institute"/>
            <person name="Lucas S."/>
            <person name="Han J."/>
            <person name="Lapidus A."/>
            <person name="Cheng J.-F."/>
            <person name="Goodwin L."/>
            <person name="Pitluck S."/>
            <person name="Peters L."/>
            <person name="Ovchinnikova G."/>
            <person name="Munk A.C."/>
            <person name="Detter J.C."/>
            <person name="Han C."/>
            <person name="Tapia R."/>
            <person name="Land M."/>
            <person name="Hauser L."/>
            <person name="Kyrpides N."/>
            <person name="Ivanova N."/>
            <person name="Pagani I."/>
            <person name="Ritalahtilisa K."/>
            <person name="Loeffler F."/>
            <person name="Woyke T."/>
        </authorList>
    </citation>
    <scope>NUCLEOTIDE SEQUENCE [LARGE SCALE GENOMIC DNA]</scope>
    <source>
        <strain evidence="3">ATCC BAA-1885 / DSM 22778 / Grapes</strain>
    </source>
</reference>
<evidence type="ECO:0000313" key="3">
    <source>
        <dbReference type="Proteomes" id="UP000005632"/>
    </source>
</evidence>
<dbReference type="OrthoDB" id="9804948at2"/>
<dbReference type="PROSITE" id="PS51186">
    <property type="entry name" value="GNAT"/>
    <property type="match status" value="1"/>
</dbReference>
<organism evidence="2 3">
    <name type="scientific">Sphaerochaeta pleomorpha (strain ATCC BAA-1885 / DSM 22778 / Grapes)</name>
    <dbReference type="NCBI Taxonomy" id="158190"/>
    <lineage>
        <taxon>Bacteria</taxon>
        <taxon>Pseudomonadati</taxon>
        <taxon>Spirochaetota</taxon>
        <taxon>Spirochaetia</taxon>
        <taxon>Spirochaetales</taxon>
        <taxon>Sphaerochaetaceae</taxon>
        <taxon>Sphaerochaeta</taxon>
    </lineage>
</organism>
<dbReference type="GO" id="GO:0016747">
    <property type="term" value="F:acyltransferase activity, transferring groups other than amino-acyl groups"/>
    <property type="evidence" value="ECO:0007669"/>
    <property type="project" value="InterPro"/>
</dbReference>
<accession>G8QXI9</accession>
<dbReference type="CDD" id="cd04301">
    <property type="entry name" value="NAT_SF"/>
    <property type="match status" value="1"/>
</dbReference>
<dbReference type="Pfam" id="PF13527">
    <property type="entry name" value="Acetyltransf_9"/>
    <property type="match status" value="1"/>
</dbReference>
<gene>
    <name evidence="2" type="ordered locus">SpiGrapes_1755</name>
</gene>
<keyword evidence="3" id="KW-1185">Reference proteome</keyword>
<dbReference type="InterPro" id="IPR016181">
    <property type="entry name" value="Acyl_CoA_acyltransferase"/>
</dbReference>
<proteinExistence type="predicted"/>
<dbReference type="SUPFAM" id="SSF55729">
    <property type="entry name" value="Acyl-CoA N-acyltransferases (Nat)"/>
    <property type="match status" value="1"/>
</dbReference>
<dbReference type="KEGG" id="sgp:SpiGrapes_1755"/>
<sequence>MTLERAKDTDFEELKTLWSIVFNEEAAFLEKFFALRFFPDSIFVAREQGKIVSALHALPSFYHQNKVVHRCAFIVGAATYADYRKKGIMSHLLSYCKQNLDCPITLFPAVRPFYEKNGYITTGELLRYNLEAVTEYEPGTEVSLSQDELDTIYMQATIASGSLLRDNIAWQFLLDGYQLLAVQDAYALIKDNAVVEAMAIDTSSAVALLGLMKQKKLDTCAVLHDSPFCPLIPGIKGTVIPMGMSTAPFMQGCYIAEQY</sequence>
<dbReference type="AlphaFoldDB" id="G8QXI9"/>
<name>G8QXI9_SPHPG</name>
<dbReference type="STRING" id="158190.SpiGrapes_1755"/>
<evidence type="ECO:0000313" key="2">
    <source>
        <dbReference type="EMBL" id="AEV29552.1"/>
    </source>
</evidence>
<dbReference type="Gene3D" id="3.40.630.30">
    <property type="match status" value="1"/>
</dbReference>
<dbReference type="Proteomes" id="UP000005632">
    <property type="component" value="Chromosome"/>
</dbReference>
<dbReference type="RefSeq" id="WP_014270395.1">
    <property type="nucleotide sequence ID" value="NC_016633.1"/>
</dbReference>
<dbReference type="InterPro" id="IPR000182">
    <property type="entry name" value="GNAT_dom"/>
</dbReference>
<feature type="domain" description="N-acetyltransferase" evidence="1">
    <location>
        <begin position="1"/>
        <end position="140"/>
    </location>
</feature>
<dbReference type="HOGENOM" id="CLU_1077298_0_0_12"/>
<dbReference type="EMBL" id="CP003155">
    <property type="protein sequence ID" value="AEV29552.1"/>
    <property type="molecule type" value="Genomic_DNA"/>
</dbReference>